<feature type="chain" id="PRO_5015625128" evidence="1">
    <location>
        <begin position="24"/>
        <end position="114"/>
    </location>
</feature>
<dbReference type="AlphaFoldDB" id="A0A2U1LZK6"/>
<organism evidence="2 3">
    <name type="scientific">Artemisia annua</name>
    <name type="common">Sweet wormwood</name>
    <dbReference type="NCBI Taxonomy" id="35608"/>
    <lineage>
        <taxon>Eukaryota</taxon>
        <taxon>Viridiplantae</taxon>
        <taxon>Streptophyta</taxon>
        <taxon>Embryophyta</taxon>
        <taxon>Tracheophyta</taxon>
        <taxon>Spermatophyta</taxon>
        <taxon>Magnoliopsida</taxon>
        <taxon>eudicotyledons</taxon>
        <taxon>Gunneridae</taxon>
        <taxon>Pentapetalae</taxon>
        <taxon>asterids</taxon>
        <taxon>campanulids</taxon>
        <taxon>Asterales</taxon>
        <taxon>Asteraceae</taxon>
        <taxon>Asteroideae</taxon>
        <taxon>Anthemideae</taxon>
        <taxon>Artemisiinae</taxon>
        <taxon>Artemisia</taxon>
    </lineage>
</organism>
<sequence length="114" mass="13234">MTGQMMKVLCVLVVCMVVSSPYGKSITSHQCQDVMSKIKPCNDFLREPARESNERWEVDRYLSASDYLVYNTHPFFVALLEERSAVSNSEFRRKISQVDASVISHLKRKCQRWL</sequence>
<keyword evidence="1" id="KW-0732">Signal</keyword>
<comment type="caution">
    <text evidence="2">The sequence shown here is derived from an EMBL/GenBank/DDBJ whole genome shotgun (WGS) entry which is preliminary data.</text>
</comment>
<proteinExistence type="predicted"/>
<accession>A0A2U1LZK6</accession>
<keyword evidence="3" id="KW-1185">Reference proteome</keyword>
<reference evidence="2 3" key="1">
    <citation type="journal article" date="2018" name="Mol. Plant">
        <title>The genome of Artemisia annua provides insight into the evolution of Asteraceae family and artemisinin biosynthesis.</title>
        <authorList>
            <person name="Shen Q."/>
            <person name="Zhang L."/>
            <person name="Liao Z."/>
            <person name="Wang S."/>
            <person name="Yan T."/>
            <person name="Shi P."/>
            <person name="Liu M."/>
            <person name="Fu X."/>
            <person name="Pan Q."/>
            <person name="Wang Y."/>
            <person name="Lv Z."/>
            <person name="Lu X."/>
            <person name="Zhang F."/>
            <person name="Jiang W."/>
            <person name="Ma Y."/>
            <person name="Chen M."/>
            <person name="Hao X."/>
            <person name="Li L."/>
            <person name="Tang Y."/>
            <person name="Lv G."/>
            <person name="Zhou Y."/>
            <person name="Sun X."/>
            <person name="Brodelius P.E."/>
            <person name="Rose J.K.C."/>
            <person name="Tang K."/>
        </authorList>
    </citation>
    <scope>NUCLEOTIDE SEQUENCE [LARGE SCALE GENOMIC DNA]</scope>
    <source>
        <strain evidence="3">cv. Huhao1</strain>
        <tissue evidence="2">Leaf</tissue>
    </source>
</reference>
<protein>
    <submittedName>
        <fullName evidence="2">Dynamin related protein 5A</fullName>
    </submittedName>
</protein>
<evidence type="ECO:0000256" key="1">
    <source>
        <dbReference type="SAM" id="SignalP"/>
    </source>
</evidence>
<dbReference type="Proteomes" id="UP000245207">
    <property type="component" value="Unassembled WGS sequence"/>
</dbReference>
<feature type="signal peptide" evidence="1">
    <location>
        <begin position="1"/>
        <end position="23"/>
    </location>
</feature>
<name>A0A2U1LZK6_ARTAN</name>
<evidence type="ECO:0000313" key="2">
    <source>
        <dbReference type="EMBL" id="PWA54445.1"/>
    </source>
</evidence>
<evidence type="ECO:0000313" key="3">
    <source>
        <dbReference type="Proteomes" id="UP000245207"/>
    </source>
</evidence>
<dbReference type="EMBL" id="PKPP01007073">
    <property type="protein sequence ID" value="PWA54445.1"/>
    <property type="molecule type" value="Genomic_DNA"/>
</dbReference>
<dbReference type="STRING" id="35608.A0A2U1LZK6"/>
<dbReference type="OrthoDB" id="5061070at2759"/>
<gene>
    <name evidence="2" type="ORF">CTI12_AA435840</name>
</gene>